<dbReference type="EMBL" id="KR075880">
    <property type="protein sequence ID" value="ALN37213.1"/>
    <property type="molecule type" value="Genomic_DNA"/>
</dbReference>
<proteinExistence type="predicted"/>
<reference evidence="5 6" key="1">
    <citation type="journal article" date="2015" name="G3 (Bethesda)">
        <title>Comparative Genomics of an Emerging Amphibian Virus.</title>
        <authorList>
            <person name="Epstein B."/>
            <person name="Storfer A."/>
        </authorList>
    </citation>
    <scope>NUCLEOTIDE SEQUENCE [LARGE SCALE GENOMIC DNA]</scope>
    <source>
        <strain evidence="4">NM</strain>
        <strain evidence="3">UTAH</strain>
        <strain evidence="2">YEL</strain>
    </source>
</reference>
<keyword evidence="1" id="KW-1133">Transmembrane helix</keyword>
<accession>A0A0U2R7C8</accession>
<organism evidence="2 6">
    <name type="scientific">Ranavirus ambystoma1</name>
    <dbReference type="NCBI Taxonomy" id="265294"/>
    <lineage>
        <taxon>Viruses</taxon>
        <taxon>Varidnaviria</taxon>
        <taxon>Bamfordvirae</taxon>
        <taxon>Nucleocytoviricota</taxon>
        <taxon>Megaviricetes</taxon>
        <taxon>Pimascovirales</taxon>
        <taxon>Pimascovirales incertae sedis</taxon>
        <taxon>Iridoviridae</taxon>
        <taxon>Alphairidovirinae</taxon>
        <taxon>Ranavirus</taxon>
    </lineage>
</organism>
<gene>
    <name evidence="4" type="ORF">8L</name>
    <name evidence="3" type="ORF">94L</name>
    <name evidence="2" type="ORF">97L</name>
</gene>
<evidence type="ECO:0000313" key="2">
    <source>
        <dbReference type="EMBL" id="ALN36894.1"/>
    </source>
</evidence>
<sequence length="48" mass="5555">MANFVTFSSMMWYRLPWPLTTSMTFVSTKSITKFCVFAIVLVAAQMLR</sequence>
<dbReference type="EMBL" id="KR075876">
    <property type="protein sequence ID" value="ALN36894.1"/>
    <property type="molecule type" value="Genomic_DNA"/>
</dbReference>
<dbReference type="Proteomes" id="UP000131620">
    <property type="component" value="Segment"/>
</dbReference>
<evidence type="ECO:0000313" key="4">
    <source>
        <dbReference type="EMBL" id="ALN37213.1"/>
    </source>
</evidence>
<evidence type="ECO:0000256" key="1">
    <source>
        <dbReference type="SAM" id="Phobius"/>
    </source>
</evidence>
<evidence type="ECO:0000313" key="3">
    <source>
        <dbReference type="EMBL" id="ALN36994.1"/>
    </source>
</evidence>
<evidence type="ECO:0000313" key="5">
    <source>
        <dbReference type="Proteomes" id="UP000129491"/>
    </source>
</evidence>
<keyword evidence="1" id="KW-0472">Membrane</keyword>
<dbReference type="Proteomes" id="UP000129491">
    <property type="component" value="Segment"/>
</dbReference>
<keyword evidence="1" id="KW-0812">Transmembrane</keyword>
<feature type="transmembrane region" description="Helical" evidence="1">
    <location>
        <begin position="20"/>
        <end position="44"/>
    </location>
</feature>
<name>A0A0U2R7C8_9VIRU</name>
<protein>
    <submittedName>
        <fullName evidence="2">Uncharacterized protein</fullName>
    </submittedName>
</protein>
<dbReference type="EMBL" id="KR075877">
    <property type="protein sequence ID" value="ALN36994.1"/>
    <property type="molecule type" value="Genomic_DNA"/>
</dbReference>
<evidence type="ECO:0000313" key="6">
    <source>
        <dbReference type="Proteomes" id="UP000131620"/>
    </source>
</evidence>